<reference evidence="7 8" key="1">
    <citation type="submission" date="2014-03" db="EMBL/GenBank/DDBJ databases">
        <title>Genomics of Bifidobacteria.</title>
        <authorList>
            <person name="Ventura M."/>
            <person name="Milani C."/>
            <person name="Lugli G.A."/>
        </authorList>
    </citation>
    <scope>NUCLEOTIDE SEQUENCE [LARGE SCALE GENOMIC DNA]</scope>
    <source>
        <strain evidence="7 8">LMG 11591</strain>
    </source>
</reference>
<keyword evidence="2 5" id="KW-0812">Transmembrane</keyword>
<feature type="transmembrane region" description="Helical" evidence="5">
    <location>
        <begin position="530"/>
        <end position="551"/>
    </location>
</feature>
<evidence type="ECO:0000256" key="3">
    <source>
        <dbReference type="ARBA" id="ARBA00022989"/>
    </source>
</evidence>
<feature type="transmembrane region" description="Helical" evidence="5">
    <location>
        <begin position="686"/>
        <end position="707"/>
    </location>
</feature>
<dbReference type="RefSeq" id="WP_022860221.1">
    <property type="nucleotide sequence ID" value="NZ_JGZB01000004.1"/>
</dbReference>
<evidence type="ECO:0000256" key="4">
    <source>
        <dbReference type="ARBA" id="ARBA00023136"/>
    </source>
</evidence>
<dbReference type="Proteomes" id="UP000029052">
    <property type="component" value="Unassembled WGS sequence"/>
</dbReference>
<feature type="transmembrane region" description="Helical" evidence="5">
    <location>
        <begin position="602"/>
        <end position="623"/>
    </location>
</feature>
<evidence type="ECO:0000256" key="1">
    <source>
        <dbReference type="ARBA" id="ARBA00004141"/>
    </source>
</evidence>
<evidence type="ECO:0000259" key="6">
    <source>
        <dbReference type="Pfam" id="PF12698"/>
    </source>
</evidence>
<dbReference type="NCBIfam" id="TIGR03062">
    <property type="entry name" value="pip_yhgE_Cterm"/>
    <property type="match status" value="1"/>
</dbReference>
<feature type="transmembrane region" description="Helical" evidence="5">
    <location>
        <begin position="635"/>
        <end position="658"/>
    </location>
</feature>
<feature type="domain" description="ABC-2 type transporter transmembrane" evidence="6">
    <location>
        <begin position="23"/>
        <end position="705"/>
    </location>
</feature>
<dbReference type="AlphaFoldDB" id="A0A087BAP5"/>
<dbReference type="InterPro" id="IPR013525">
    <property type="entry name" value="ABC2_TM"/>
</dbReference>
<evidence type="ECO:0000256" key="5">
    <source>
        <dbReference type="SAM" id="Phobius"/>
    </source>
</evidence>
<comment type="caution">
    <text evidence="7">The sequence shown here is derived from an EMBL/GenBank/DDBJ whole genome shotgun (WGS) entry which is preliminary data.</text>
</comment>
<gene>
    <name evidence="7" type="ORF">BMAGN_0043</name>
</gene>
<dbReference type="EMBL" id="JGZB01000004">
    <property type="protein sequence ID" value="KFI68095.1"/>
    <property type="molecule type" value="Genomic_DNA"/>
</dbReference>
<dbReference type="PANTHER" id="PTHR43077:SF10">
    <property type="entry name" value="TRANSPORT PERMEASE PROTEIN"/>
    <property type="match status" value="1"/>
</dbReference>
<evidence type="ECO:0000256" key="2">
    <source>
        <dbReference type="ARBA" id="ARBA00022692"/>
    </source>
</evidence>
<evidence type="ECO:0000313" key="8">
    <source>
        <dbReference type="Proteomes" id="UP000029052"/>
    </source>
</evidence>
<dbReference type="STRING" id="1692.BMAGN_0043"/>
<dbReference type="GO" id="GO:0016020">
    <property type="term" value="C:membrane"/>
    <property type="evidence" value="ECO:0007669"/>
    <property type="project" value="UniProtKB-SubCell"/>
</dbReference>
<feature type="transmembrane region" description="Helical" evidence="5">
    <location>
        <begin position="15"/>
        <end position="38"/>
    </location>
</feature>
<evidence type="ECO:0000313" key="7">
    <source>
        <dbReference type="EMBL" id="KFI68095.1"/>
    </source>
</evidence>
<comment type="subcellular location">
    <subcellularLocation>
        <location evidence="1">Membrane</location>
        <topology evidence="1">Multi-pass membrane protein</topology>
    </subcellularLocation>
</comment>
<dbReference type="Pfam" id="PF12698">
    <property type="entry name" value="ABC2_membrane_3"/>
    <property type="match status" value="1"/>
</dbReference>
<sequence length="729" mass="77792">MSKMIRIFLDDVKRFTCNVVSIIILIGLVVIPGLFTWFNVGACWDPFANTGNLKFAIANEDTGYTSDLLPVKISIGDEVVNSLRANSQLDWSFTSPAAAIDGTKSGKYYAAVVIPKDFSKTMMTFFSTDAKHATLDYYDNEKLNALAPKVTGQGADTIAAEINEMFAKTITGSALSIASSIVDHMDTPQAHDRMQNFNTNVSDLADTLNDGATALQTYSDLTGSAQTLLNSSTQLVKNADSSAQSMVKGLQSAKSSVDGLTGALNTSVTALGNAFTASATSFGSVNSQLDNLFTNADNTANSSATSIRNMATQINTQAGDYQKVRDSLAALAPQLKTDSAKTALNRVLTQLDSLISLQHTMADDLNTAAQSINDHVSNSDGQRQQITDLATQAKSSIDSISNDFNTSVKPDLTAMNAAFTDAASSLTGGVAQLKGAFGDLSGSVADGDAALTKVGTSIGQAATAMKETADRLTSFKDRLQKALNSGDIAKIKDVLNSDTGTLATILAAPVQLKTKAVFPVANFGTALTPFYTFIPLWVGSLLLAVSLKTNLSKKRREQLGNPKPYQIFLGHYGIFALVALMQITFSMAGTLLFLRVHAVHPLLFLATGWLSAIVYSFFIYTMVVSFGSAGKAIGILFLVMQMSGANGAYPLVLLPKLINDISPFLPMTYSVTAFRGAIAGIYQNDYWIAMGRLVLFIVPLLLIGLILRKPLIGFNRWIVAKTESTHLIG</sequence>
<keyword evidence="3 5" id="KW-1133">Transmembrane helix</keyword>
<dbReference type="InterPro" id="IPR017501">
    <property type="entry name" value="Phage_infect_YhgE_C"/>
</dbReference>
<name>A0A087BAP5_9BIFI</name>
<keyword evidence="4 5" id="KW-0472">Membrane</keyword>
<dbReference type="PANTHER" id="PTHR43077">
    <property type="entry name" value="TRANSPORT PERMEASE YVFS-RELATED"/>
    <property type="match status" value="1"/>
</dbReference>
<dbReference type="NCBIfam" id="TIGR03061">
    <property type="entry name" value="pip_yhgE_Nterm"/>
    <property type="match status" value="1"/>
</dbReference>
<feature type="transmembrane region" description="Helical" evidence="5">
    <location>
        <begin position="572"/>
        <end position="596"/>
    </location>
</feature>
<proteinExistence type="predicted"/>
<dbReference type="InterPro" id="IPR051328">
    <property type="entry name" value="T7SS_ABC-Transporter"/>
</dbReference>
<dbReference type="GO" id="GO:0140359">
    <property type="term" value="F:ABC-type transporter activity"/>
    <property type="evidence" value="ECO:0007669"/>
    <property type="project" value="InterPro"/>
</dbReference>
<dbReference type="Gene3D" id="3.40.1710.10">
    <property type="entry name" value="abc type-2 transporter like domain"/>
    <property type="match status" value="1"/>
</dbReference>
<dbReference type="InterPro" id="IPR017500">
    <property type="entry name" value="Phage_infect_YhgE_N"/>
</dbReference>
<keyword evidence="8" id="KW-1185">Reference proteome</keyword>
<accession>A0A087BAP5</accession>
<dbReference type="eggNOG" id="COG1511">
    <property type="taxonomic scope" value="Bacteria"/>
</dbReference>
<organism evidence="7 8">
    <name type="scientific">Bifidobacterium magnum</name>
    <dbReference type="NCBI Taxonomy" id="1692"/>
    <lineage>
        <taxon>Bacteria</taxon>
        <taxon>Bacillati</taxon>
        <taxon>Actinomycetota</taxon>
        <taxon>Actinomycetes</taxon>
        <taxon>Bifidobacteriales</taxon>
        <taxon>Bifidobacteriaceae</taxon>
        <taxon>Bifidobacterium</taxon>
    </lineage>
</organism>
<protein>
    <submittedName>
        <fullName evidence="7">Phage infection protein</fullName>
    </submittedName>
</protein>